<gene>
    <name evidence="6" type="ORF">O0I10_004476</name>
</gene>
<dbReference type="PANTHER" id="PTHR12378:SF80">
    <property type="entry name" value="IP06716P-RELATED"/>
    <property type="match status" value="1"/>
</dbReference>
<feature type="compositionally biased region" description="Low complexity" evidence="4">
    <location>
        <begin position="220"/>
        <end position="235"/>
    </location>
</feature>
<feature type="compositionally biased region" description="Polar residues" evidence="4">
    <location>
        <begin position="301"/>
        <end position="311"/>
    </location>
</feature>
<accession>A0AAD7V5S0</accession>
<dbReference type="PANTHER" id="PTHR12378">
    <property type="entry name" value="DESUMOYLATING ISOPEPTIDASE"/>
    <property type="match status" value="1"/>
</dbReference>
<dbReference type="GO" id="GO:0101005">
    <property type="term" value="F:deubiquitinase activity"/>
    <property type="evidence" value="ECO:0007669"/>
    <property type="project" value="TreeGrafter"/>
</dbReference>
<dbReference type="GeneID" id="83211889"/>
<dbReference type="Pfam" id="PF05903">
    <property type="entry name" value="Peptidase_C97"/>
    <property type="match status" value="1"/>
</dbReference>
<feature type="compositionally biased region" description="Low complexity" evidence="4">
    <location>
        <begin position="250"/>
        <end position="260"/>
    </location>
</feature>
<dbReference type="Proteomes" id="UP001234581">
    <property type="component" value="Unassembled WGS sequence"/>
</dbReference>
<dbReference type="SMART" id="SM01179">
    <property type="entry name" value="DUF862"/>
    <property type="match status" value="1"/>
</dbReference>
<evidence type="ECO:0000313" key="6">
    <source>
        <dbReference type="EMBL" id="KAJ8659883.1"/>
    </source>
</evidence>
<reference evidence="6 7" key="1">
    <citation type="submission" date="2023-03" db="EMBL/GenBank/DDBJ databases">
        <title>Genome sequence of Lichtheimia ornata CBS 291.66.</title>
        <authorList>
            <person name="Mohabir J.T."/>
            <person name="Shea T.P."/>
            <person name="Kurbessoian T."/>
            <person name="Berby B."/>
            <person name="Fontaine J."/>
            <person name="Livny J."/>
            <person name="Gnirke A."/>
            <person name="Stajich J.E."/>
            <person name="Cuomo C.A."/>
        </authorList>
    </citation>
    <scope>NUCLEOTIDE SEQUENCE [LARGE SCALE GENOMIC DNA]</scope>
    <source>
        <strain evidence="6">CBS 291.66</strain>
    </source>
</reference>
<dbReference type="InterPro" id="IPR042266">
    <property type="entry name" value="PPPDE_sf"/>
</dbReference>
<dbReference type="PROSITE" id="PS51858">
    <property type="entry name" value="PPPDE"/>
    <property type="match status" value="1"/>
</dbReference>
<keyword evidence="7" id="KW-1185">Reference proteome</keyword>
<evidence type="ECO:0000256" key="4">
    <source>
        <dbReference type="SAM" id="MobiDB-lite"/>
    </source>
</evidence>
<dbReference type="RefSeq" id="XP_058344796.1">
    <property type="nucleotide sequence ID" value="XM_058484535.1"/>
</dbReference>
<evidence type="ECO:0000313" key="7">
    <source>
        <dbReference type="Proteomes" id="UP001234581"/>
    </source>
</evidence>
<feature type="region of interest" description="Disordered" evidence="4">
    <location>
        <begin position="171"/>
        <end position="327"/>
    </location>
</feature>
<evidence type="ECO:0000256" key="3">
    <source>
        <dbReference type="ARBA" id="ARBA00022801"/>
    </source>
</evidence>
<evidence type="ECO:0000256" key="1">
    <source>
        <dbReference type="ARBA" id="ARBA00008140"/>
    </source>
</evidence>
<comment type="caution">
    <text evidence="6">The sequence shown here is derived from an EMBL/GenBank/DDBJ whole genome shotgun (WGS) entry which is preliminary data.</text>
</comment>
<proteinExistence type="inferred from homology"/>
<keyword evidence="2" id="KW-0645">Protease</keyword>
<dbReference type="EMBL" id="JARTCD010000016">
    <property type="protein sequence ID" value="KAJ8659883.1"/>
    <property type="molecule type" value="Genomic_DNA"/>
</dbReference>
<name>A0AAD7V5S0_9FUNG</name>
<dbReference type="GO" id="GO:0006508">
    <property type="term" value="P:proteolysis"/>
    <property type="evidence" value="ECO:0007669"/>
    <property type="project" value="UniProtKB-KW"/>
</dbReference>
<dbReference type="InterPro" id="IPR008580">
    <property type="entry name" value="PPPDE_dom"/>
</dbReference>
<feature type="domain" description="PPPDE" evidence="5">
    <location>
        <begin position="21"/>
        <end position="163"/>
    </location>
</feature>
<comment type="similarity">
    <text evidence="1">Belongs to the DeSI family.</text>
</comment>
<keyword evidence="3" id="KW-0378">Hydrolase</keyword>
<protein>
    <recommendedName>
        <fullName evidence="5">PPPDE domain-containing protein</fullName>
    </recommendedName>
</protein>
<dbReference type="GO" id="GO:0016579">
    <property type="term" value="P:protein deubiquitination"/>
    <property type="evidence" value="ECO:0007669"/>
    <property type="project" value="TreeGrafter"/>
</dbReference>
<evidence type="ECO:0000259" key="5">
    <source>
        <dbReference type="PROSITE" id="PS51858"/>
    </source>
</evidence>
<evidence type="ECO:0000256" key="2">
    <source>
        <dbReference type="ARBA" id="ARBA00022670"/>
    </source>
</evidence>
<feature type="compositionally biased region" description="Basic and acidic residues" evidence="4">
    <location>
        <begin position="286"/>
        <end position="298"/>
    </location>
</feature>
<dbReference type="Gene3D" id="3.90.1720.30">
    <property type="entry name" value="PPPDE domains"/>
    <property type="match status" value="1"/>
</dbReference>
<feature type="compositionally biased region" description="Polar residues" evidence="4">
    <location>
        <begin position="172"/>
        <end position="208"/>
    </location>
</feature>
<sequence>MFESMCNGFWKSRHSHNANKLRVFINVYDMLEPSLLTNIGDTLGVGIYHSGVEVAGREYCFGGHEYENLTGVFAVEPKIGPPGVLFKQSISMGCTDLSEAQVKEVLHEISHEFVGTSYNLLTRNCNHFTHELCKKLTNKGAPGWINRAAKLGTMFPCVIPDEWIEPPEYEAENSTTVQSPTSVDSNSHPVSPAMSYTSRTPLKPVQNNRHCKHRDPSSQPSSPTRMQSSNSSSRPTSRHSLDARHYQQYRRGSGAASRRPSGSDHDSIVLARPSSPFANDDYNMDDPVKEPDSCRPEVMRSVTQLSISASLQDLDRPVSPRSPHSPV</sequence>
<dbReference type="AlphaFoldDB" id="A0AAD7V5S0"/>
<organism evidence="6 7">
    <name type="scientific">Lichtheimia ornata</name>
    <dbReference type="NCBI Taxonomy" id="688661"/>
    <lineage>
        <taxon>Eukaryota</taxon>
        <taxon>Fungi</taxon>
        <taxon>Fungi incertae sedis</taxon>
        <taxon>Mucoromycota</taxon>
        <taxon>Mucoromycotina</taxon>
        <taxon>Mucoromycetes</taxon>
        <taxon>Mucorales</taxon>
        <taxon>Lichtheimiaceae</taxon>
        <taxon>Lichtheimia</taxon>
    </lineage>
</organism>